<dbReference type="SUPFAM" id="SSF53383">
    <property type="entry name" value="PLP-dependent transferases"/>
    <property type="match status" value="1"/>
</dbReference>
<dbReference type="EMBL" id="DVNI01000091">
    <property type="protein sequence ID" value="HIU64493.1"/>
    <property type="molecule type" value="Genomic_DNA"/>
</dbReference>
<name>A0A9D1SLY2_9FIRM</name>
<comment type="cofactor">
    <cofactor evidence="1 11">
        <name>pyridoxal 5'-phosphate</name>
        <dbReference type="ChEBI" id="CHEBI:597326"/>
    </cofactor>
</comment>
<accession>A0A9D1SLY2</accession>
<evidence type="ECO:0000256" key="8">
    <source>
        <dbReference type="ARBA" id="ARBA00023004"/>
    </source>
</evidence>
<dbReference type="PIRSF" id="PIRSF005572">
    <property type="entry name" value="NifS"/>
    <property type="match status" value="1"/>
</dbReference>
<evidence type="ECO:0000256" key="12">
    <source>
        <dbReference type="RuleBase" id="RU364075"/>
    </source>
</evidence>
<dbReference type="AlphaFoldDB" id="A0A9D1SLY2"/>
<dbReference type="PROSITE" id="PS00595">
    <property type="entry name" value="AA_TRANSFER_CLASS_5"/>
    <property type="match status" value="1"/>
</dbReference>
<dbReference type="NCBIfam" id="NF002806">
    <property type="entry name" value="PRK02948.1"/>
    <property type="match status" value="1"/>
</dbReference>
<dbReference type="PANTHER" id="PTHR11601:SF34">
    <property type="entry name" value="CYSTEINE DESULFURASE"/>
    <property type="match status" value="1"/>
</dbReference>
<dbReference type="InterPro" id="IPR015424">
    <property type="entry name" value="PyrdxlP-dep_Trfase"/>
</dbReference>
<evidence type="ECO:0000256" key="4">
    <source>
        <dbReference type="ARBA" id="ARBA00012239"/>
    </source>
</evidence>
<dbReference type="PANTHER" id="PTHR11601">
    <property type="entry name" value="CYSTEINE DESULFURYLASE FAMILY MEMBER"/>
    <property type="match status" value="1"/>
</dbReference>
<comment type="function">
    <text evidence="12">Catalyzes the removal of elemental sulfur atoms from cysteine to produce alanine.</text>
</comment>
<proteinExistence type="inferred from homology"/>
<dbReference type="InterPro" id="IPR015421">
    <property type="entry name" value="PyrdxlP-dep_Trfase_major"/>
</dbReference>
<evidence type="ECO:0000256" key="11">
    <source>
        <dbReference type="RuleBase" id="RU004504"/>
    </source>
</evidence>
<feature type="domain" description="Aminotransferase class V" evidence="13">
    <location>
        <begin position="4"/>
        <end position="366"/>
    </location>
</feature>
<keyword evidence="6 12" id="KW-0479">Metal-binding</keyword>
<evidence type="ECO:0000313" key="14">
    <source>
        <dbReference type="EMBL" id="HIU64493.1"/>
    </source>
</evidence>
<evidence type="ECO:0000256" key="1">
    <source>
        <dbReference type="ARBA" id="ARBA00001933"/>
    </source>
</evidence>
<dbReference type="Proteomes" id="UP000824099">
    <property type="component" value="Unassembled WGS sequence"/>
</dbReference>
<keyword evidence="8 12" id="KW-0408">Iron</keyword>
<gene>
    <name evidence="14" type="primary">nifS</name>
    <name evidence="14" type="ORF">IAB06_05625</name>
</gene>
<dbReference type="GO" id="GO:0046872">
    <property type="term" value="F:metal ion binding"/>
    <property type="evidence" value="ECO:0007669"/>
    <property type="project" value="UniProtKB-KW"/>
</dbReference>
<dbReference type="Gene3D" id="3.40.640.10">
    <property type="entry name" value="Type I PLP-dependent aspartate aminotransferase-like (Major domain)"/>
    <property type="match status" value="1"/>
</dbReference>
<evidence type="ECO:0000313" key="15">
    <source>
        <dbReference type="Proteomes" id="UP000824099"/>
    </source>
</evidence>
<dbReference type="EC" id="2.8.1.7" evidence="4 12"/>
<dbReference type="Gene3D" id="3.90.1150.10">
    <property type="entry name" value="Aspartate Aminotransferase, domain 1"/>
    <property type="match status" value="1"/>
</dbReference>
<dbReference type="GO" id="GO:0006520">
    <property type="term" value="P:amino acid metabolic process"/>
    <property type="evidence" value="ECO:0007669"/>
    <property type="project" value="InterPro"/>
</dbReference>
<dbReference type="GO" id="GO:0051536">
    <property type="term" value="F:iron-sulfur cluster binding"/>
    <property type="evidence" value="ECO:0007669"/>
    <property type="project" value="UniProtKB-KW"/>
</dbReference>
<comment type="subunit">
    <text evidence="3">Homodimer.</text>
</comment>
<keyword evidence="9 12" id="KW-0411">Iron-sulfur</keyword>
<dbReference type="InterPro" id="IPR016454">
    <property type="entry name" value="Cysteine_dSase"/>
</dbReference>
<evidence type="ECO:0000256" key="7">
    <source>
        <dbReference type="ARBA" id="ARBA00022898"/>
    </source>
</evidence>
<reference evidence="14" key="1">
    <citation type="submission" date="2020-10" db="EMBL/GenBank/DDBJ databases">
        <authorList>
            <person name="Gilroy R."/>
        </authorList>
    </citation>
    <scope>NUCLEOTIDE SEQUENCE</scope>
    <source>
        <strain evidence="14">CHK160-1198</strain>
    </source>
</reference>
<dbReference type="GO" id="GO:0031071">
    <property type="term" value="F:cysteine desulfurase activity"/>
    <property type="evidence" value="ECO:0007669"/>
    <property type="project" value="UniProtKB-EC"/>
</dbReference>
<comment type="similarity">
    <text evidence="2 12">Belongs to the class-V pyridoxal-phosphate-dependent aminotransferase family. NifS/IscS subfamily.</text>
</comment>
<dbReference type="Pfam" id="PF00266">
    <property type="entry name" value="Aminotran_5"/>
    <property type="match status" value="1"/>
</dbReference>
<sequence length="397" mass="42746">MQNVYFDNGATTKVLPQIATAMADAMVNNYGNPSSIYRLGQQGKEVLDDARERVAELLTASPKEIIFTGGGSEGDTMLLRGVAQAFSTKGKHIVTTAVEHHAILHTCQQLEKEGFTVTYLPVDEQGLVAPETVEAALTKETILISVMYANNEIGTIMPIKEIGAIARKHGILFHTDAVQAAGHIPIDVQADNIDLLTLTAHKFHGPKGTGAVYIRQGITLKPLIYGGAQEKGLRAGTENTSGILGLGLACSHAVEHMLENRRKITALRNKLIDGIRSNISGVRLNGHQEQRLPNNVNFSISDIEGETLLLLLDLAGIAASSGSACSAGALDPSHVLLAIGLSPELARGSLRLTLSEFTTEEEVDYLLVELPKIVERLRFSQLGIKKIGKVEKDVKLR</sequence>
<organism evidence="14 15">
    <name type="scientific">Candidatus Avacidaminococcus intestinavium</name>
    <dbReference type="NCBI Taxonomy" id="2840684"/>
    <lineage>
        <taxon>Bacteria</taxon>
        <taxon>Bacillati</taxon>
        <taxon>Bacillota</taxon>
        <taxon>Negativicutes</taxon>
        <taxon>Acidaminococcales</taxon>
        <taxon>Acidaminococcaceae</taxon>
        <taxon>Acidaminococcaceae incertae sedis</taxon>
        <taxon>Candidatus Avacidaminococcus</taxon>
    </lineage>
</organism>
<evidence type="ECO:0000256" key="5">
    <source>
        <dbReference type="ARBA" id="ARBA00022679"/>
    </source>
</evidence>
<evidence type="ECO:0000256" key="10">
    <source>
        <dbReference type="ARBA" id="ARBA00050776"/>
    </source>
</evidence>
<protein>
    <recommendedName>
        <fullName evidence="4 12">Cysteine desulfurase</fullName>
        <ecNumber evidence="4 12">2.8.1.7</ecNumber>
    </recommendedName>
    <alternativeName>
        <fullName evidence="12">Nitrogenase metalloclusters biosynthesis protein NifS</fullName>
    </alternativeName>
</protein>
<dbReference type="InterPro" id="IPR015422">
    <property type="entry name" value="PyrdxlP-dep_Trfase_small"/>
</dbReference>
<evidence type="ECO:0000256" key="3">
    <source>
        <dbReference type="ARBA" id="ARBA00011738"/>
    </source>
</evidence>
<keyword evidence="5 12" id="KW-0808">Transferase</keyword>
<evidence type="ECO:0000256" key="2">
    <source>
        <dbReference type="ARBA" id="ARBA00006490"/>
    </source>
</evidence>
<dbReference type="FunFam" id="3.40.640.10:FF:000084">
    <property type="entry name" value="IscS-like cysteine desulfurase"/>
    <property type="match status" value="1"/>
</dbReference>
<evidence type="ECO:0000256" key="9">
    <source>
        <dbReference type="ARBA" id="ARBA00023014"/>
    </source>
</evidence>
<keyword evidence="7 12" id="KW-0663">Pyridoxal phosphate</keyword>
<evidence type="ECO:0000259" key="13">
    <source>
        <dbReference type="Pfam" id="PF00266"/>
    </source>
</evidence>
<dbReference type="InterPro" id="IPR017772">
    <property type="entry name" value="Cys_deSase_NifS_bac/arc"/>
</dbReference>
<comment type="caution">
    <text evidence="14">The sequence shown here is derived from an EMBL/GenBank/DDBJ whole genome shotgun (WGS) entry which is preliminary data.</text>
</comment>
<dbReference type="GO" id="GO:0030170">
    <property type="term" value="F:pyridoxal phosphate binding"/>
    <property type="evidence" value="ECO:0007669"/>
    <property type="project" value="InterPro"/>
</dbReference>
<reference evidence="14" key="2">
    <citation type="journal article" date="2021" name="PeerJ">
        <title>Extensive microbial diversity within the chicken gut microbiome revealed by metagenomics and culture.</title>
        <authorList>
            <person name="Gilroy R."/>
            <person name="Ravi A."/>
            <person name="Getino M."/>
            <person name="Pursley I."/>
            <person name="Horton D.L."/>
            <person name="Alikhan N.F."/>
            <person name="Baker D."/>
            <person name="Gharbi K."/>
            <person name="Hall N."/>
            <person name="Watson M."/>
            <person name="Adriaenssens E.M."/>
            <person name="Foster-Nyarko E."/>
            <person name="Jarju S."/>
            <person name="Secka A."/>
            <person name="Antonio M."/>
            <person name="Oren A."/>
            <person name="Chaudhuri R.R."/>
            <person name="La Ragione R."/>
            <person name="Hildebrand F."/>
            <person name="Pallen M.J."/>
        </authorList>
    </citation>
    <scope>NUCLEOTIDE SEQUENCE</scope>
    <source>
        <strain evidence="14">CHK160-1198</strain>
    </source>
</reference>
<evidence type="ECO:0000256" key="6">
    <source>
        <dbReference type="ARBA" id="ARBA00022723"/>
    </source>
</evidence>
<dbReference type="InterPro" id="IPR000192">
    <property type="entry name" value="Aminotrans_V_dom"/>
</dbReference>
<dbReference type="InterPro" id="IPR020578">
    <property type="entry name" value="Aminotrans_V_PyrdxlP_BS"/>
</dbReference>
<dbReference type="NCBIfam" id="TIGR03402">
    <property type="entry name" value="FeS_nifS"/>
    <property type="match status" value="1"/>
</dbReference>
<comment type="catalytic activity">
    <reaction evidence="10 12">
        <text>(sulfur carrier)-H + L-cysteine = (sulfur carrier)-SH + L-alanine</text>
        <dbReference type="Rhea" id="RHEA:43892"/>
        <dbReference type="Rhea" id="RHEA-COMP:14737"/>
        <dbReference type="Rhea" id="RHEA-COMP:14739"/>
        <dbReference type="ChEBI" id="CHEBI:29917"/>
        <dbReference type="ChEBI" id="CHEBI:35235"/>
        <dbReference type="ChEBI" id="CHEBI:57972"/>
        <dbReference type="ChEBI" id="CHEBI:64428"/>
        <dbReference type="EC" id="2.8.1.7"/>
    </reaction>
</comment>